<accession>A0A6A5TAZ5</accession>
<organism evidence="2 3">
    <name type="scientific">Clathrospora elynae</name>
    <dbReference type="NCBI Taxonomy" id="706981"/>
    <lineage>
        <taxon>Eukaryota</taxon>
        <taxon>Fungi</taxon>
        <taxon>Dikarya</taxon>
        <taxon>Ascomycota</taxon>
        <taxon>Pezizomycotina</taxon>
        <taxon>Dothideomycetes</taxon>
        <taxon>Pleosporomycetidae</taxon>
        <taxon>Pleosporales</taxon>
        <taxon>Diademaceae</taxon>
        <taxon>Clathrospora</taxon>
    </lineage>
</organism>
<feature type="region of interest" description="Disordered" evidence="1">
    <location>
        <begin position="262"/>
        <end position="291"/>
    </location>
</feature>
<feature type="compositionally biased region" description="Basic and acidic residues" evidence="1">
    <location>
        <begin position="262"/>
        <end position="272"/>
    </location>
</feature>
<dbReference type="EMBL" id="ML976005">
    <property type="protein sequence ID" value="KAF1946067.1"/>
    <property type="molecule type" value="Genomic_DNA"/>
</dbReference>
<proteinExistence type="predicted"/>
<dbReference type="AlphaFoldDB" id="A0A6A5TAZ5"/>
<reference evidence="2" key="1">
    <citation type="journal article" date="2020" name="Stud. Mycol.">
        <title>101 Dothideomycetes genomes: a test case for predicting lifestyles and emergence of pathogens.</title>
        <authorList>
            <person name="Haridas S."/>
            <person name="Albert R."/>
            <person name="Binder M."/>
            <person name="Bloem J."/>
            <person name="Labutti K."/>
            <person name="Salamov A."/>
            <person name="Andreopoulos B."/>
            <person name="Baker S."/>
            <person name="Barry K."/>
            <person name="Bills G."/>
            <person name="Bluhm B."/>
            <person name="Cannon C."/>
            <person name="Castanera R."/>
            <person name="Culley D."/>
            <person name="Daum C."/>
            <person name="Ezra D."/>
            <person name="Gonzalez J."/>
            <person name="Henrissat B."/>
            <person name="Kuo A."/>
            <person name="Liang C."/>
            <person name="Lipzen A."/>
            <person name="Lutzoni F."/>
            <person name="Magnuson J."/>
            <person name="Mondo S."/>
            <person name="Nolan M."/>
            <person name="Ohm R."/>
            <person name="Pangilinan J."/>
            <person name="Park H.-J."/>
            <person name="Ramirez L."/>
            <person name="Alfaro M."/>
            <person name="Sun H."/>
            <person name="Tritt A."/>
            <person name="Yoshinaga Y."/>
            <person name="Zwiers L.-H."/>
            <person name="Turgeon B."/>
            <person name="Goodwin S."/>
            <person name="Spatafora J."/>
            <person name="Crous P."/>
            <person name="Grigoriev I."/>
        </authorList>
    </citation>
    <scope>NUCLEOTIDE SEQUENCE</scope>
    <source>
        <strain evidence="2">CBS 161.51</strain>
    </source>
</reference>
<protein>
    <submittedName>
        <fullName evidence="2">Uncharacterized protein</fullName>
    </submittedName>
</protein>
<evidence type="ECO:0000313" key="3">
    <source>
        <dbReference type="Proteomes" id="UP000800038"/>
    </source>
</evidence>
<keyword evidence="3" id="KW-1185">Reference proteome</keyword>
<dbReference type="OrthoDB" id="3732509at2759"/>
<gene>
    <name evidence="2" type="ORF">EJ02DRAFT_367836</name>
</gene>
<dbReference type="Proteomes" id="UP000800038">
    <property type="component" value="Unassembled WGS sequence"/>
</dbReference>
<evidence type="ECO:0000256" key="1">
    <source>
        <dbReference type="SAM" id="MobiDB-lite"/>
    </source>
</evidence>
<sequence length="291" mass="32260">MGRVQLHCPSNKKTVSGFVIGAYQSPEQVLQGVRLAVGTNYAALYTVDAKYIPDPHSLHEDQRVLVAATQSERMLPDAPQGYILYDGEEGEDVDTDVECFGQPWEDLTESERCAHITSINEKKPTTRNKMRITRTYQSVQADLKALDATPQSTPLTDYETSIEQRWGITLEHFLPGHMKPPKFKTGGKIWDEPALATLAIFGSFTHGQARLAQEVLEEAVAMRVDEDQGDDRDPVVRKQDVLNAITIVYERAGVLPAKLTKVKSEKAREKEKRKAAKEKKKAGGKNGVGGA</sequence>
<evidence type="ECO:0000313" key="2">
    <source>
        <dbReference type="EMBL" id="KAF1946067.1"/>
    </source>
</evidence>
<feature type="compositionally biased region" description="Basic residues" evidence="1">
    <location>
        <begin position="273"/>
        <end position="283"/>
    </location>
</feature>
<name>A0A6A5TAZ5_9PLEO</name>